<organism evidence="1 2">
    <name type="scientific">Frigoriglobus tundricola</name>
    <dbReference type="NCBI Taxonomy" id="2774151"/>
    <lineage>
        <taxon>Bacteria</taxon>
        <taxon>Pseudomonadati</taxon>
        <taxon>Planctomycetota</taxon>
        <taxon>Planctomycetia</taxon>
        <taxon>Gemmatales</taxon>
        <taxon>Gemmataceae</taxon>
        <taxon>Frigoriglobus</taxon>
    </lineage>
</organism>
<accession>A0A6M5Z080</accession>
<dbReference type="EMBL" id="CP053452">
    <property type="protein sequence ID" value="QJW98602.1"/>
    <property type="molecule type" value="Genomic_DNA"/>
</dbReference>
<dbReference type="AlphaFoldDB" id="A0A6M5Z080"/>
<gene>
    <name evidence="1" type="ORF">FTUN_6197</name>
</gene>
<dbReference type="RefSeq" id="WP_171473740.1">
    <property type="nucleotide sequence ID" value="NZ_CP053452.2"/>
</dbReference>
<name>A0A6M5Z080_9BACT</name>
<proteinExistence type="predicted"/>
<keyword evidence="2" id="KW-1185">Reference proteome</keyword>
<dbReference type="KEGG" id="ftj:FTUN_6197"/>
<sequence>MGGSPVPELVLAIARHHIAGIPPVKGYRWRLAPGRRVSAGWYFDYEAERLPTNPPRPGSGFGYAPGFLVTDEESVRVVAWHELRAIHGLLPVGGQDAEPRAAPDRRT</sequence>
<evidence type="ECO:0000313" key="2">
    <source>
        <dbReference type="Proteomes" id="UP000503447"/>
    </source>
</evidence>
<reference evidence="2" key="1">
    <citation type="submission" date="2020-05" db="EMBL/GenBank/DDBJ databases">
        <title>Frigoriglobus tundricola gen. nov., sp. nov., a psychrotolerant cellulolytic planctomycete of the family Gemmataceae with two divergent copies of 16S rRNA gene.</title>
        <authorList>
            <person name="Kulichevskaya I.S."/>
            <person name="Ivanova A.A."/>
            <person name="Naumoff D.G."/>
            <person name="Beletsky A.V."/>
            <person name="Rijpstra W.I.C."/>
            <person name="Sinninghe Damste J.S."/>
            <person name="Mardanov A.V."/>
            <person name="Ravin N.V."/>
            <person name="Dedysh S.N."/>
        </authorList>
    </citation>
    <scope>NUCLEOTIDE SEQUENCE [LARGE SCALE GENOMIC DNA]</scope>
    <source>
        <strain evidence="2">PL17</strain>
    </source>
</reference>
<evidence type="ECO:0000313" key="1">
    <source>
        <dbReference type="EMBL" id="QJW98602.1"/>
    </source>
</evidence>
<protein>
    <submittedName>
        <fullName evidence="1">Uncharacterized protein</fullName>
    </submittedName>
</protein>
<dbReference type="Proteomes" id="UP000503447">
    <property type="component" value="Chromosome"/>
</dbReference>